<evidence type="ECO:0000256" key="1">
    <source>
        <dbReference type="SAM" id="MobiDB-lite"/>
    </source>
</evidence>
<dbReference type="EMBL" id="KD258197">
    <property type="protein sequence ID" value="EMS47654.1"/>
    <property type="molecule type" value="Genomic_DNA"/>
</dbReference>
<accession>M7ZHS9</accession>
<feature type="region of interest" description="Disordered" evidence="1">
    <location>
        <begin position="1"/>
        <end position="38"/>
    </location>
</feature>
<gene>
    <name evidence="2" type="ORF">TRIUR3_09529</name>
</gene>
<evidence type="ECO:0000313" key="2">
    <source>
        <dbReference type="EMBL" id="EMS47654.1"/>
    </source>
</evidence>
<reference evidence="2" key="1">
    <citation type="journal article" date="2013" name="Nature">
        <title>Draft genome of the wheat A-genome progenitor Triticum urartu.</title>
        <authorList>
            <person name="Ling H.Q."/>
            <person name="Zhao S."/>
            <person name="Liu D."/>
            <person name="Wang J."/>
            <person name="Sun H."/>
            <person name="Zhang C."/>
            <person name="Fan H."/>
            <person name="Li D."/>
            <person name="Dong L."/>
            <person name="Tao Y."/>
            <person name="Gao C."/>
            <person name="Wu H."/>
            <person name="Li Y."/>
            <person name="Cui Y."/>
            <person name="Guo X."/>
            <person name="Zheng S."/>
            <person name="Wang B."/>
            <person name="Yu K."/>
            <person name="Liang Q."/>
            <person name="Yang W."/>
            <person name="Lou X."/>
            <person name="Chen J."/>
            <person name="Feng M."/>
            <person name="Jian J."/>
            <person name="Zhang X."/>
            <person name="Luo G."/>
            <person name="Jiang Y."/>
            <person name="Liu J."/>
            <person name="Wang Z."/>
            <person name="Sha Y."/>
            <person name="Zhang B."/>
            <person name="Wu H."/>
            <person name="Tang D."/>
            <person name="Shen Q."/>
            <person name="Xue P."/>
            <person name="Zou S."/>
            <person name="Wang X."/>
            <person name="Liu X."/>
            <person name="Wang F."/>
            <person name="Yang Y."/>
            <person name="An X."/>
            <person name="Dong Z."/>
            <person name="Zhang K."/>
            <person name="Zhang X."/>
            <person name="Luo M.C."/>
            <person name="Dvorak J."/>
            <person name="Tong Y."/>
            <person name="Wang J."/>
            <person name="Yang H."/>
            <person name="Li Z."/>
            <person name="Wang D."/>
            <person name="Zhang A."/>
            <person name="Wang J."/>
        </authorList>
    </citation>
    <scope>NUCLEOTIDE SEQUENCE</scope>
</reference>
<organism evidence="2">
    <name type="scientific">Triticum urartu</name>
    <name type="common">Red wild einkorn</name>
    <name type="synonym">Crithodium urartu</name>
    <dbReference type="NCBI Taxonomy" id="4572"/>
    <lineage>
        <taxon>Eukaryota</taxon>
        <taxon>Viridiplantae</taxon>
        <taxon>Streptophyta</taxon>
        <taxon>Embryophyta</taxon>
        <taxon>Tracheophyta</taxon>
        <taxon>Spermatophyta</taxon>
        <taxon>Magnoliopsida</taxon>
        <taxon>Liliopsida</taxon>
        <taxon>Poales</taxon>
        <taxon>Poaceae</taxon>
        <taxon>BOP clade</taxon>
        <taxon>Pooideae</taxon>
        <taxon>Triticodae</taxon>
        <taxon>Triticeae</taxon>
        <taxon>Triticinae</taxon>
        <taxon>Triticum</taxon>
    </lineage>
</organism>
<protein>
    <submittedName>
        <fullName evidence="2">Uncharacterized protein</fullName>
    </submittedName>
</protein>
<feature type="compositionally biased region" description="Polar residues" evidence="1">
    <location>
        <begin position="26"/>
        <end position="37"/>
    </location>
</feature>
<sequence length="358" mass="40537">MEALVAGPSPLASRASHRLLPPRLSPSATALTSSCSSRGEEKTVTERWLRWRWRPRPRLFLLLAFPSLTRKSTDGRDGQEGFPARRCRHGSCREEEWEEIGRMRKETSKRKRKSCSPYGLAINRSTGKIPERFWYPQIFLPHDERSARICAAGRALVIGNMGPRSNQRACTEMVTLFGPLVLIHDLGLIHDVDRFKVAAAKSYVCTMIIEEAYEINLKKISKSPSSARLRTTRGAPVNLLNVCIVCLSVKCPLFSRQNQNSAISGLASREKHELKTEILQIYLLSFRRQEANLMHEGVDLAIEVVSPAEEEQRWGGSYREVDAIKIMPKAMLIPVLSEMGLLDAKYEHCRLWRAAEGR</sequence>
<name>M7ZHS9_TRIUA</name>
<proteinExistence type="predicted"/>
<dbReference type="AlphaFoldDB" id="M7ZHS9"/>